<dbReference type="GO" id="GO:0015630">
    <property type="term" value="C:microtubule cytoskeleton"/>
    <property type="evidence" value="ECO:0007669"/>
    <property type="project" value="UniProtKB-ARBA"/>
</dbReference>
<keyword evidence="4" id="KW-0966">Cell projection</keyword>
<keyword evidence="8" id="KW-1185">Reference proteome</keyword>
<dbReference type="GO" id="GO:0005930">
    <property type="term" value="C:axoneme"/>
    <property type="evidence" value="ECO:0007669"/>
    <property type="project" value="UniProtKB-SubCell"/>
</dbReference>
<name>A0AAV2A8X5_9ARAC</name>
<gene>
    <name evidence="7" type="ORF">LARSCL_LOCUS10152</name>
</gene>
<evidence type="ECO:0000313" key="7">
    <source>
        <dbReference type="EMBL" id="CAL1279108.1"/>
    </source>
</evidence>
<dbReference type="PANTHER" id="PTHR22146">
    <property type="entry name" value="CAT EYE SYNDROME CRITICAL REGION PROTEIN 6"/>
    <property type="match status" value="1"/>
</dbReference>
<comment type="subcellular location">
    <subcellularLocation>
        <location evidence="1">Cytoplasm</location>
        <location evidence="1">Cytoskeleton</location>
        <location evidence="1">Cilium axoneme</location>
    </subcellularLocation>
</comment>
<dbReference type="PANTHER" id="PTHR22146:SF8">
    <property type="entry name" value="PROTEIN FAM166B"/>
    <property type="match status" value="1"/>
</dbReference>
<evidence type="ECO:0000256" key="3">
    <source>
        <dbReference type="ARBA" id="ARBA00023212"/>
    </source>
</evidence>
<comment type="similarity">
    <text evidence="5">Belongs to the CIMIP2 family.</text>
</comment>
<comment type="caution">
    <text evidence="7">The sequence shown here is derived from an EMBL/GenBank/DDBJ whole genome shotgun (WGS) entry which is preliminary data.</text>
</comment>
<evidence type="ECO:0000313" key="8">
    <source>
        <dbReference type="Proteomes" id="UP001497382"/>
    </source>
</evidence>
<evidence type="ECO:0000256" key="4">
    <source>
        <dbReference type="ARBA" id="ARBA00023273"/>
    </source>
</evidence>
<dbReference type="InterPro" id="IPR018902">
    <property type="entry name" value="CMI2A-C-like_dom"/>
</dbReference>
<keyword evidence="2" id="KW-0963">Cytoplasm</keyword>
<accession>A0AAV2A8X5</accession>
<reference evidence="7 8" key="1">
    <citation type="submission" date="2024-04" db="EMBL/GenBank/DDBJ databases">
        <authorList>
            <person name="Rising A."/>
            <person name="Reimegard J."/>
            <person name="Sonavane S."/>
            <person name="Akerstrom W."/>
            <person name="Nylinder S."/>
            <person name="Hedman E."/>
            <person name="Kallberg Y."/>
        </authorList>
    </citation>
    <scope>NUCLEOTIDE SEQUENCE [LARGE SCALE GENOMIC DNA]</scope>
</reference>
<keyword evidence="3" id="KW-0206">Cytoskeleton</keyword>
<evidence type="ECO:0000256" key="2">
    <source>
        <dbReference type="ARBA" id="ARBA00022490"/>
    </source>
</evidence>
<proteinExistence type="inferred from homology"/>
<dbReference type="Pfam" id="PF10629">
    <property type="entry name" value="CMI2B-like"/>
    <property type="match status" value="1"/>
</dbReference>
<organism evidence="7 8">
    <name type="scientific">Larinioides sclopetarius</name>
    <dbReference type="NCBI Taxonomy" id="280406"/>
    <lineage>
        <taxon>Eukaryota</taxon>
        <taxon>Metazoa</taxon>
        <taxon>Ecdysozoa</taxon>
        <taxon>Arthropoda</taxon>
        <taxon>Chelicerata</taxon>
        <taxon>Arachnida</taxon>
        <taxon>Araneae</taxon>
        <taxon>Araneomorphae</taxon>
        <taxon>Entelegynae</taxon>
        <taxon>Araneoidea</taxon>
        <taxon>Araneidae</taxon>
        <taxon>Larinioides</taxon>
    </lineage>
</organism>
<feature type="domain" description="Ciliary microtubule inner protein 2A-C-like" evidence="6">
    <location>
        <begin position="6"/>
        <end position="43"/>
    </location>
</feature>
<sequence length="228" mass="26947">MKDYTYYIPGYTGFCPKLPEHYGQSYGKATRQVLRERPRDLLKERLSDTRHRCNADRRRGRGRVQSDYGGHGCDAHCMDYADHHSGRRRHSDDHGRNATIQFDFVCPTFFYFDEHTDHAPDYSHEHPHDHRKHDRGDMLHVHHPAFMTEPCQHGTHPNQAAYDRQGHDPDARMRMRPKKVPFRHCCVTPKYTGHIPGMQFVFGESFGPASDRLLRRHHCNQKRMNTYR</sequence>
<evidence type="ECO:0000256" key="1">
    <source>
        <dbReference type="ARBA" id="ARBA00004430"/>
    </source>
</evidence>
<dbReference type="Proteomes" id="UP001497382">
    <property type="component" value="Unassembled WGS sequence"/>
</dbReference>
<protein>
    <recommendedName>
        <fullName evidence="6">Ciliary microtubule inner protein 2A-C-like domain-containing protein</fullName>
    </recommendedName>
</protein>
<dbReference type="AlphaFoldDB" id="A0AAV2A8X5"/>
<evidence type="ECO:0000259" key="6">
    <source>
        <dbReference type="Pfam" id="PF10629"/>
    </source>
</evidence>
<evidence type="ECO:0000256" key="5">
    <source>
        <dbReference type="ARBA" id="ARBA00035661"/>
    </source>
</evidence>
<dbReference type="EMBL" id="CAXIEN010000118">
    <property type="protein sequence ID" value="CAL1279108.1"/>
    <property type="molecule type" value="Genomic_DNA"/>
</dbReference>